<evidence type="ECO:0000313" key="2">
    <source>
        <dbReference type="EMBL" id="KAB7783834.1"/>
    </source>
</evidence>
<dbReference type="Proteomes" id="UP000469949">
    <property type="component" value="Unassembled WGS sequence"/>
</dbReference>
<feature type="chain" id="PRO_5032747117" description="Glycoside hydrolase" evidence="1">
    <location>
        <begin position="26"/>
        <end position="362"/>
    </location>
</feature>
<gene>
    <name evidence="2" type="ORF">F8B43_3757</name>
</gene>
<evidence type="ECO:0000256" key="1">
    <source>
        <dbReference type="SAM" id="SignalP"/>
    </source>
</evidence>
<accession>A0A833J494</accession>
<sequence length="362" mass="39846">MQKQSKLLFVSTALMVMMLTSQSSAGTSGLVIGVNQTRLAWTPKWERDAILQSIASEGVKVIRIPLHEPFATTLDIMREAKSLSLGVIVDISFNLPKYYDPDVQPRQGDKAETSYPLSRLNLSLFEKEFKKFWDSLESDGLQIDAIQIGNEINWTFNGDVLVSQNAPGRVSRSVDQMPNAAAFREGLTRYVAAAKVVRKLRDMSKINRQTSILSAGMARIDDKFARSTGAISVTPTGTLLELSSMKIDEIIDGRAIHVYVRPETAPPERLAIVYAAVDECRVGSQNARPCWVTEWGVNNFSTTCPVDDKARAQVVHDVRKALDRSAASGKLSAAIYFEWAGPTPRSIWRCGALTPAGVAALR</sequence>
<protein>
    <recommendedName>
        <fullName evidence="4">Glycoside hydrolase</fullName>
    </recommendedName>
</protein>
<dbReference type="SUPFAM" id="SSF51445">
    <property type="entry name" value="(Trans)glycosidases"/>
    <property type="match status" value="1"/>
</dbReference>
<name>A0A833J494_9HYPH</name>
<evidence type="ECO:0008006" key="4">
    <source>
        <dbReference type="Google" id="ProtNLM"/>
    </source>
</evidence>
<comment type="caution">
    <text evidence="2">The sequence shown here is derived from an EMBL/GenBank/DDBJ whole genome shotgun (WGS) entry which is preliminary data.</text>
</comment>
<dbReference type="RefSeq" id="WP_152277929.1">
    <property type="nucleotide sequence ID" value="NZ_WEKV01000014.1"/>
</dbReference>
<dbReference type="EMBL" id="WEKV01000014">
    <property type="protein sequence ID" value="KAB7783834.1"/>
    <property type="molecule type" value="Genomic_DNA"/>
</dbReference>
<dbReference type="AlphaFoldDB" id="A0A833J494"/>
<keyword evidence="1" id="KW-0732">Signal</keyword>
<feature type="signal peptide" evidence="1">
    <location>
        <begin position="1"/>
        <end position="25"/>
    </location>
</feature>
<dbReference type="InterPro" id="IPR017853">
    <property type="entry name" value="GH"/>
</dbReference>
<organism evidence="2 3">
    <name type="scientific">Methylorubrum populi</name>
    <dbReference type="NCBI Taxonomy" id="223967"/>
    <lineage>
        <taxon>Bacteria</taxon>
        <taxon>Pseudomonadati</taxon>
        <taxon>Pseudomonadota</taxon>
        <taxon>Alphaproteobacteria</taxon>
        <taxon>Hyphomicrobiales</taxon>
        <taxon>Methylobacteriaceae</taxon>
        <taxon>Methylorubrum</taxon>
    </lineage>
</organism>
<proteinExistence type="predicted"/>
<dbReference type="Gene3D" id="3.20.20.80">
    <property type="entry name" value="Glycosidases"/>
    <property type="match status" value="1"/>
</dbReference>
<reference evidence="2 3" key="1">
    <citation type="submission" date="2019-10" db="EMBL/GenBank/DDBJ databases">
        <title>Draft Genome Sequence of the Caffeine Degrading Methylotroph Methylorubrum populi PINKEL.</title>
        <authorList>
            <person name="Dawson S.C."/>
            <person name="Zhang X."/>
            <person name="Wright M.E."/>
            <person name="Sharma G."/>
            <person name="Langner J.T."/>
            <person name="Ditty J.L."/>
            <person name="Subuyuj G.A."/>
        </authorList>
    </citation>
    <scope>NUCLEOTIDE SEQUENCE [LARGE SCALE GENOMIC DNA]</scope>
    <source>
        <strain evidence="2 3">Pinkel</strain>
    </source>
</reference>
<evidence type="ECO:0000313" key="3">
    <source>
        <dbReference type="Proteomes" id="UP000469949"/>
    </source>
</evidence>